<accession>A0A7T8GQP4</accession>
<evidence type="ECO:0000313" key="2">
    <source>
        <dbReference type="Proteomes" id="UP000595437"/>
    </source>
</evidence>
<proteinExistence type="predicted"/>
<keyword evidence="2" id="KW-1185">Reference proteome</keyword>
<dbReference type="Proteomes" id="UP000595437">
    <property type="component" value="Chromosome 15"/>
</dbReference>
<reference evidence="2" key="1">
    <citation type="submission" date="2021-01" db="EMBL/GenBank/DDBJ databases">
        <title>Caligus Genome Assembly.</title>
        <authorList>
            <person name="Gallardo-Escarate C."/>
        </authorList>
    </citation>
    <scope>NUCLEOTIDE SEQUENCE [LARGE SCALE GENOMIC DNA]</scope>
</reference>
<sequence>MPENQQWPRQNSEKLSLSKFWSQQRTPIHVFATRQRRCFSRFLRRTCVKQGFHDV</sequence>
<protein>
    <submittedName>
        <fullName evidence="1">Uncharacterized protein</fullName>
    </submittedName>
</protein>
<dbReference type="AlphaFoldDB" id="A0A7T8GQP4"/>
<organism evidence="1 2">
    <name type="scientific">Caligus rogercresseyi</name>
    <name type="common">Sea louse</name>
    <dbReference type="NCBI Taxonomy" id="217165"/>
    <lineage>
        <taxon>Eukaryota</taxon>
        <taxon>Metazoa</taxon>
        <taxon>Ecdysozoa</taxon>
        <taxon>Arthropoda</taxon>
        <taxon>Crustacea</taxon>
        <taxon>Multicrustacea</taxon>
        <taxon>Hexanauplia</taxon>
        <taxon>Copepoda</taxon>
        <taxon>Siphonostomatoida</taxon>
        <taxon>Caligidae</taxon>
        <taxon>Caligus</taxon>
    </lineage>
</organism>
<evidence type="ECO:0000313" key="1">
    <source>
        <dbReference type="EMBL" id="QQP35790.1"/>
    </source>
</evidence>
<dbReference type="EMBL" id="CP045904">
    <property type="protein sequence ID" value="QQP35790.1"/>
    <property type="molecule type" value="Genomic_DNA"/>
</dbReference>
<gene>
    <name evidence="1" type="ORF">FKW44_020675</name>
</gene>
<name>A0A7T8GQP4_CALRO</name>